<evidence type="ECO:0000256" key="4">
    <source>
        <dbReference type="ARBA" id="ARBA00022473"/>
    </source>
</evidence>
<reference evidence="8" key="2">
    <citation type="submission" date="2025-08" db="UniProtKB">
        <authorList>
            <consortium name="Ensembl"/>
        </authorList>
    </citation>
    <scope>IDENTIFICATION</scope>
</reference>
<dbReference type="RefSeq" id="XP_029999963.1">
    <property type="nucleotide sequence ID" value="XM_030144103.1"/>
</dbReference>
<dbReference type="AlphaFoldDB" id="A0A673CB44"/>
<dbReference type="FunCoup" id="A0A673CB44">
    <property type="interactions" value="656"/>
</dbReference>
<comment type="similarity">
    <text evidence="2">Belongs to the CUSTOS family.</text>
</comment>
<feature type="compositionally biased region" description="Polar residues" evidence="7">
    <location>
        <begin position="214"/>
        <end position="232"/>
    </location>
</feature>
<keyword evidence="9" id="KW-1185">Reference proteome</keyword>
<evidence type="ECO:0000256" key="6">
    <source>
        <dbReference type="ARBA" id="ARBA00023242"/>
    </source>
</evidence>
<dbReference type="InterPro" id="IPR026694">
    <property type="entry name" value="CUSTOS"/>
</dbReference>
<reference evidence="8" key="3">
    <citation type="submission" date="2025-09" db="UniProtKB">
        <authorList>
            <consortium name="Ensembl"/>
        </authorList>
    </citation>
    <scope>IDENTIFICATION</scope>
</reference>
<dbReference type="Proteomes" id="UP000472271">
    <property type="component" value="Chromosome 9"/>
</dbReference>
<dbReference type="GO" id="GO:0060061">
    <property type="term" value="P:Spemann organizer formation"/>
    <property type="evidence" value="ECO:0007669"/>
    <property type="project" value="TreeGrafter"/>
</dbReference>
<name>A0A673CB44_9TELE</name>
<evidence type="ECO:0000256" key="1">
    <source>
        <dbReference type="ARBA" id="ARBA00004259"/>
    </source>
</evidence>
<feature type="region of interest" description="Disordered" evidence="7">
    <location>
        <begin position="1"/>
        <end position="24"/>
    </location>
</feature>
<dbReference type="GeneID" id="115426122"/>
<dbReference type="GO" id="GO:0005635">
    <property type="term" value="C:nuclear envelope"/>
    <property type="evidence" value="ECO:0007669"/>
    <property type="project" value="UniProtKB-SubCell"/>
</dbReference>
<sequence>MAAPARKTVADSEDSSSSDDEELRRCREAVWEAQPLKTKDAGSDVKQSKRIVVAEHEHDGNELQVTRGFQTHVAKKLDHLLDSLISEKQPETSTCVELAKCGDDDEGFRLFSTSVPGQAAEEPPAPVRRRPIPSSSDSDSDMETRLKEAAVSIKDLLPAFLLPATESKEEIPSTEKRKKKKKKKKVEEGEENHIVKKKKKLNQEVTEKVDSESAHNGQNSGDHNDSDNAQTQVKVKKKKKKRKSTEANTEGEVVS</sequence>
<evidence type="ECO:0000313" key="9">
    <source>
        <dbReference type="Proteomes" id="UP000472271"/>
    </source>
</evidence>
<evidence type="ECO:0000256" key="2">
    <source>
        <dbReference type="ARBA" id="ARBA00008632"/>
    </source>
</evidence>
<feature type="compositionally biased region" description="Acidic residues" evidence="7">
    <location>
        <begin position="11"/>
        <end position="21"/>
    </location>
</feature>
<accession>A0A673CB44</accession>
<dbReference type="GO" id="GO:0016055">
    <property type="term" value="P:Wnt signaling pathway"/>
    <property type="evidence" value="ECO:0007669"/>
    <property type="project" value="UniProtKB-KW"/>
</dbReference>
<dbReference type="PANTHER" id="PTHR14482:SF0">
    <property type="entry name" value="PROTEIN CUSTOS"/>
    <property type="match status" value="1"/>
</dbReference>
<reference evidence="8" key="1">
    <citation type="submission" date="2019-06" db="EMBL/GenBank/DDBJ databases">
        <authorList>
            <consortium name="Wellcome Sanger Institute Data Sharing"/>
        </authorList>
    </citation>
    <scope>NUCLEOTIDE SEQUENCE [LARGE SCALE GENOMIC DNA]</scope>
</reference>
<dbReference type="GO" id="GO:0030178">
    <property type="term" value="P:negative regulation of Wnt signaling pathway"/>
    <property type="evidence" value="ECO:0007669"/>
    <property type="project" value="TreeGrafter"/>
</dbReference>
<evidence type="ECO:0000256" key="7">
    <source>
        <dbReference type="SAM" id="MobiDB-lite"/>
    </source>
</evidence>
<evidence type="ECO:0000256" key="5">
    <source>
        <dbReference type="ARBA" id="ARBA00022687"/>
    </source>
</evidence>
<dbReference type="CTD" id="101165894"/>
<dbReference type="OrthoDB" id="10053459at2759"/>
<evidence type="ECO:0000313" key="8">
    <source>
        <dbReference type="Ensembl" id="ENSSORP00005052776.1"/>
    </source>
</evidence>
<feature type="compositionally biased region" description="Basic and acidic residues" evidence="7">
    <location>
        <begin position="185"/>
        <end position="194"/>
    </location>
</feature>
<feature type="compositionally biased region" description="Basic and acidic residues" evidence="7">
    <location>
        <begin position="166"/>
        <end position="175"/>
    </location>
</feature>
<feature type="region of interest" description="Disordered" evidence="7">
    <location>
        <begin position="109"/>
        <end position="255"/>
    </location>
</feature>
<proteinExistence type="inferred from homology"/>
<organism evidence="8 9">
    <name type="scientific">Sphaeramia orbicularis</name>
    <name type="common">orbiculate cardinalfish</name>
    <dbReference type="NCBI Taxonomy" id="375764"/>
    <lineage>
        <taxon>Eukaryota</taxon>
        <taxon>Metazoa</taxon>
        <taxon>Chordata</taxon>
        <taxon>Craniata</taxon>
        <taxon>Vertebrata</taxon>
        <taxon>Euteleostomi</taxon>
        <taxon>Actinopterygii</taxon>
        <taxon>Neopterygii</taxon>
        <taxon>Teleostei</taxon>
        <taxon>Neoteleostei</taxon>
        <taxon>Acanthomorphata</taxon>
        <taxon>Gobiaria</taxon>
        <taxon>Kurtiformes</taxon>
        <taxon>Apogonoidei</taxon>
        <taxon>Apogonidae</taxon>
        <taxon>Apogoninae</taxon>
        <taxon>Sphaeramia</taxon>
    </lineage>
</organism>
<feature type="compositionally biased region" description="Basic residues" evidence="7">
    <location>
        <begin position="234"/>
        <end position="243"/>
    </location>
</feature>
<protein>
    <recommendedName>
        <fullName evidence="3">Protein CUSTOS</fullName>
    </recommendedName>
</protein>
<evidence type="ECO:0000256" key="3">
    <source>
        <dbReference type="ARBA" id="ARBA00013465"/>
    </source>
</evidence>
<keyword evidence="6" id="KW-0539">Nucleus</keyword>
<dbReference type="Ensembl" id="ENSSORT00005054028.1">
    <property type="protein sequence ID" value="ENSSORP00005052776.1"/>
    <property type="gene ID" value="ENSSORG00005023782.1"/>
</dbReference>
<dbReference type="Pfam" id="PF23999">
    <property type="entry name" value="CUSTOS"/>
    <property type="match status" value="1"/>
</dbReference>
<feature type="compositionally biased region" description="Basic and acidic residues" evidence="7">
    <location>
        <begin position="201"/>
        <end position="213"/>
    </location>
</feature>
<comment type="subcellular location">
    <subcellularLocation>
        <location evidence="1">Nucleus envelope</location>
    </subcellularLocation>
</comment>
<gene>
    <name evidence="8" type="primary">c9h12orf43</name>
</gene>
<keyword evidence="4" id="KW-0217">Developmental protein</keyword>
<dbReference type="InParanoid" id="A0A673CB44"/>
<keyword evidence="5" id="KW-0879">Wnt signaling pathway</keyword>
<dbReference type="PANTHER" id="PTHR14482">
    <property type="entry name" value="CHROMOSOME 12 ORF 43 HOMOLOG"/>
    <property type="match status" value="1"/>
</dbReference>